<dbReference type="EMBL" id="JAERTZ010000025">
    <property type="protein sequence ID" value="MBL1378177.1"/>
    <property type="molecule type" value="Genomic_DNA"/>
</dbReference>
<dbReference type="CDD" id="cd16345">
    <property type="entry name" value="LMWP_ArsC"/>
    <property type="match status" value="1"/>
</dbReference>
<dbReference type="PANTHER" id="PTHR43428:SF1">
    <property type="entry name" value="ARSENATE REDUCTASE"/>
    <property type="match status" value="1"/>
</dbReference>
<feature type="domain" description="Phosphotyrosine protein phosphatase I" evidence="2">
    <location>
        <begin position="2"/>
        <end position="127"/>
    </location>
</feature>
<keyword evidence="4" id="KW-1185">Reference proteome</keyword>
<protein>
    <submittedName>
        <fullName evidence="3">Arsenate reductase ArsC</fullName>
    </submittedName>
</protein>
<dbReference type="PANTHER" id="PTHR43428">
    <property type="entry name" value="ARSENATE REDUCTASE"/>
    <property type="match status" value="1"/>
</dbReference>
<keyword evidence="1" id="KW-0059">Arsenical resistance</keyword>
<dbReference type="SUPFAM" id="SSF52788">
    <property type="entry name" value="Phosphotyrosine protein phosphatases I"/>
    <property type="match status" value="1"/>
</dbReference>
<dbReference type="Proteomes" id="UP000638570">
    <property type="component" value="Unassembled WGS sequence"/>
</dbReference>
<dbReference type="Pfam" id="PF01451">
    <property type="entry name" value="LMWPc"/>
    <property type="match status" value="1"/>
</dbReference>
<comment type="caution">
    <text evidence="3">The sequence shown here is derived from an EMBL/GenBank/DDBJ whole genome shotgun (WGS) entry which is preliminary data.</text>
</comment>
<evidence type="ECO:0000256" key="1">
    <source>
        <dbReference type="ARBA" id="ARBA00022849"/>
    </source>
</evidence>
<dbReference type="RefSeq" id="WP_202085964.1">
    <property type="nucleotide sequence ID" value="NZ_JAERTZ010000025.1"/>
</dbReference>
<evidence type="ECO:0000259" key="2">
    <source>
        <dbReference type="SMART" id="SM00226"/>
    </source>
</evidence>
<dbReference type="InterPro" id="IPR023485">
    <property type="entry name" value="Ptyr_pPase"/>
</dbReference>
<dbReference type="Gene3D" id="3.40.50.2300">
    <property type="match status" value="1"/>
</dbReference>
<gene>
    <name evidence="3" type="ORF">JKV55_12670</name>
</gene>
<evidence type="ECO:0000313" key="4">
    <source>
        <dbReference type="Proteomes" id="UP000638570"/>
    </source>
</evidence>
<evidence type="ECO:0000313" key="3">
    <source>
        <dbReference type="EMBL" id="MBL1378177.1"/>
    </source>
</evidence>
<reference evidence="4" key="1">
    <citation type="submission" date="2021-01" db="EMBL/GenBank/DDBJ databases">
        <title>Genome public.</title>
        <authorList>
            <person name="Liu C."/>
            <person name="Sun Q."/>
        </authorList>
    </citation>
    <scope>NUCLEOTIDE SEQUENCE [LARGE SCALE GENOMIC DNA]</scope>
    <source>
        <strain evidence="4">CGMCC 1.18722</strain>
    </source>
</reference>
<dbReference type="SMART" id="SM00226">
    <property type="entry name" value="LMWPc"/>
    <property type="match status" value="1"/>
</dbReference>
<accession>A0ABS1QTH1</accession>
<sequence>MLFICTENSARSQMAEALLRHHASHMFDVFSAGPAPQTVDTRAIESIERFGLSGEGLVSKAVDLFADRYFDFVIVLCDRAARECELPQAYGTCLMWDFEDPKSRAGQRPFDLTLRELNERIKLFVLIQSKNDGTLMP</sequence>
<organism evidence="3 4">
    <name type="scientific">Zobellella iuensis</name>
    <dbReference type="NCBI Taxonomy" id="2803811"/>
    <lineage>
        <taxon>Bacteria</taxon>
        <taxon>Pseudomonadati</taxon>
        <taxon>Pseudomonadota</taxon>
        <taxon>Gammaproteobacteria</taxon>
        <taxon>Aeromonadales</taxon>
        <taxon>Aeromonadaceae</taxon>
        <taxon>Zobellella</taxon>
    </lineage>
</organism>
<dbReference type="InterPro" id="IPR036196">
    <property type="entry name" value="Ptyr_pPase_sf"/>
</dbReference>
<proteinExistence type="predicted"/>
<name>A0ABS1QTH1_9GAMM</name>